<dbReference type="Proteomes" id="UP000054770">
    <property type="component" value="Unassembled WGS sequence"/>
</dbReference>
<comment type="caution">
    <text evidence="1">The sequence shown here is derived from an EMBL/GenBank/DDBJ whole genome shotgun (WGS) entry which is preliminary data.</text>
</comment>
<name>A0A158JXQ1_9BURK</name>
<gene>
    <name evidence="1" type="ORF">AWB68_04378</name>
</gene>
<protein>
    <submittedName>
        <fullName evidence="1">Uncharacterized protein</fullName>
    </submittedName>
</protein>
<organism evidence="1 2">
    <name type="scientific">Caballeronia choica</name>
    <dbReference type="NCBI Taxonomy" id="326476"/>
    <lineage>
        <taxon>Bacteria</taxon>
        <taxon>Pseudomonadati</taxon>
        <taxon>Pseudomonadota</taxon>
        <taxon>Betaproteobacteria</taxon>
        <taxon>Burkholderiales</taxon>
        <taxon>Burkholderiaceae</taxon>
        <taxon>Caballeronia</taxon>
    </lineage>
</organism>
<reference evidence="1" key="1">
    <citation type="submission" date="2016-01" db="EMBL/GenBank/DDBJ databases">
        <authorList>
            <person name="Peeters C."/>
        </authorList>
    </citation>
    <scope>NUCLEOTIDE SEQUENCE [LARGE SCALE GENOMIC DNA]</scope>
    <source>
        <strain evidence="1">LMG 22940</strain>
    </source>
</reference>
<sequence>MRLRSVLQIDIRCGDQSQARRTGIGLAVVRGDQSHIGTIGLGDASLIKYFDTLRGDGFYSGGAMGARMQEIAQGP</sequence>
<evidence type="ECO:0000313" key="2">
    <source>
        <dbReference type="Proteomes" id="UP000054770"/>
    </source>
</evidence>
<evidence type="ECO:0000313" key="1">
    <source>
        <dbReference type="EMBL" id="SAL73189.1"/>
    </source>
</evidence>
<proteinExistence type="predicted"/>
<dbReference type="EMBL" id="FCON02000052">
    <property type="protein sequence ID" value="SAL73189.1"/>
    <property type="molecule type" value="Genomic_DNA"/>
</dbReference>
<accession>A0A158JXQ1</accession>
<dbReference type="AlphaFoldDB" id="A0A158JXQ1"/>
<keyword evidence="2" id="KW-1185">Reference proteome</keyword>